<protein>
    <submittedName>
        <fullName evidence="1">Uncharacterized protein</fullName>
    </submittedName>
</protein>
<sequence>MSTCCLIPLL</sequence>
<dbReference type="EMBL" id="GBRH01189709">
    <property type="protein sequence ID" value="JAE08187.1"/>
    <property type="molecule type" value="Transcribed_RNA"/>
</dbReference>
<organism evidence="1">
    <name type="scientific">Arundo donax</name>
    <name type="common">Giant reed</name>
    <name type="synonym">Donax arundinaceus</name>
    <dbReference type="NCBI Taxonomy" id="35708"/>
    <lineage>
        <taxon>Eukaryota</taxon>
        <taxon>Viridiplantae</taxon>
        <taxon>Streptophyta</taxon>
        <taxon>Embryophyta</taxon>
        <taxon>Tracheophyta</taxon>
        <taxon>Spermatophyta</taxon>
        <taxon>Magnoliopsida</taxon>
        <taxon>Liliopsida</taxon>
        <taxon>Poales</taxon>
        <taxon>Poaceae</taxon>
        <taxon>PACMAD clade</taxon>
        <taxon>Arundinoideae</taxon>
        <taxon>Arundineae</taxon>
        <taxon>Arundo</taxon>
    </lineage>
</organism>
<accession>A0A0A9F778</accession>
<reference evidence="1" key="1">
    <citation type="submission" date="2014-09" db="EMBL/GenBank/DDBJ databases">
        <authorList>
            <person name="Magalhaes I.L.F."/>
            <person name="Oliveira U."/>
            <person name="Santos F.R."/>
            <person name="Vidigal T.H.D.A."/>
            <person name="Brescovit A.D."/>
            <person name="Santos A.J."/>
        </authorList>
    </citation>
    <scope>NUCLEOTIDE SEQUENCE</scope>
    <source>
        <tissue evidence="1">Shoot tissue taken approximately 20 cm above the soil surface</tissue>
    </source>
</reference>
<proteinExistence type="predicted"/>
<reference evidence="1" key="2">
    <citation type="journal article" date="2015" name="Data Brief">
        <title>Shoot transcriptome of the giant reed, Arundo donax.</title>
        <authorList>
            <person name="Barrero R.A."/>
            <person name="Guerrero F.D."/>
            <person name="Moolhuijzen P."/>
            <person name="Goolsby J.A."/>
            <person name="Tidwell J."/>
            <person name="Bellgard S.E."/>
            <person name="Bellgard M.I."/>
        </authorList>
    </citation>
    <scope>NUCLEOTIDE SEQUENCE</scope>
    <source>
        <tissue evidence="1">Shoot tissue taken approximately 20 cm above the soil surface</tissue>
    </source>
</reference>
<evidence type="ECO:0000313" key="1">
    <source>
        <dbReference type="EMBL" id="JAE08187.1"/>
    </source>
</evidence>
<name>A0A0A9F778_ARUDO</name>